<sequence>MTPNAIAILRRHGPGLLLVLPALAAIGFLYAYPLLRSVIFAFLDTQGGVTLAHVSRALAFYGRDILFSIGVALASLALIAVVSITIAGYLTLGATPWAVALLRWLYRWPLFIPFIVAAQTARSFLSRNGLMNSVLMELGLLSPAAAQSLLDWRGLILTFAWKQVPFVTLLLAGAMASLDRATIEAARNLGAGRLRCLLGIVLPQVRPNLLVGLILSLVVIMSVLSVPMMIVAGNPTMMTAMMAHRVTYYGDYAVANALGLFSYLLTAFAAWLYLRTTLAREVRR</sequence>
<feature type="transmembrane region" description="Helical" evidence="8">
    <location>
        <begin position="252"/>
        <end position="274"/>
    </location>
</feature>
<evidence type="ECO:0000256" key="2">
    <source>
        <dbReference type="ARBA" id="ARBA00007069"/>
    </source>
</evidence>
<feature type="transmembrane region" description="Helical" evidence="8">
    <location>
        <begin position="38"/>
        <end position="58"/>
    </location>
</feature>
<feature type="transmembrane region" description="Helical" evidence="8">
    <location>
        <begin position="97"/>
        <end position="118"/>
    </location>
</feature>
<keyword evidence="3" id="KW-0813">Transport</keyword>
<proteinExistence type="inferred from homology"/>
<feature type="domain" description="ABC transmembrane type-1" evidence="9">
    <location>
        <begin position="65"/>
        <end position="273"/>
    </location>
</feature>
<feature type="transmembrane region" description="Helical" evidence="8">
    <location>
        <begin position="209"/>
        <end position="232"/>
    </location>
</feature>
<evidence type="ECO:0000256" key="5">
    <source>
        <dbReference type="ARBA" id="ARBA00022692"/>
    </source>
</evidence>
<dbReference type="RefSeq" id="WP_234273961.1">
    <property type="nucleotide sequence ID" value="NZ_JABFTT010000007.1"/>
</dbReference>
<keyword evidence="5 8" id="KW-0812">Transmembrane</keyword>
<dbReference type="InterPro" id="IPR000515">
    <property type="entry name" value="MetI-like"/>
</dbReference>
<accession>A0ABS9AFX3</accession>
<dbReference type="InterPro" id="IPR035906">
    <property type="entry name" value="MetI-like_sf"/>
</dbReference>
<evidence type="ECO:0000256" key="6">
    <source>
        <dbReference type="ARBA" id="ARBA00022989"/>
    </source>
</evidence>
<evidence type="ECO:0000256" key="3">
    <source>
        <dbReference type="ARBA" id="ARBA00022448"/>
    </source>
</evidence>
<dbReference type="PROSITE" id="PS50928">
    <property type="entry name" value="ABC_TM1"/>
    <property type="match status" value="1"/>
</dbReference>
<protein>
    <submittedName>
        <fullName evidence="10">Sugar ABC transporter permease</fullName>
    </submittedName>
</protein>
<dbReference type="SUPFAM" id="SSF161098">
    <property type="entry name" value="MetI-like"/>
    <property type="match status" value="1"/>
</dbReference>
<keyword evidence="6 8" id="KW-1133">Transmembrane helix</keyword>
<dbReference type="PANTHER" id="PTHR42929">
    <property type="entry name" value="INNER MEMBRANE ABC TRANSPORTER PERMEASE PROTEIN YDCU-RELATED-RELATED"/>
    <property type="match status" value="1"/>
</dbReference>
<dbReference type="PANTHER" id="PTHR42929:SF1">
    <property type="entry name" value="INNER MEMBRANE ABC TRANSPORTER PERMEASE PROTEIN YDCU-RELATED"/>
    <property type="match status" value="1"/>
</dbReference>
<gene>
    <name evidence="10" type="ORF">HOP51_11005</name>
</gene>
<dbReference type="Proteomes" id="UP001320122">
    <property type="component" value="Unassembled WGS sequence"/>
</dbReference>
<feature type="transmembrane region" description="Helical" evidence="8">
    <location>
        <begin position="12"/>
        <end position="32"/>
    </location>
</feature>
<evidence type="ECO:0000256" key="8">
    <source>
        <dbReference type="SAM" id="Phobius"/>
    </source>
</evidence>
<comment type="similarity">
    <text evidence="2">Belongs to the binding-protein-dependent transport system permease family. CysTW subfamily.</text>
</comment>
<evidence type="ECO:0000313" key="10">
    <source>
        <dbReference type="EMBL" id="MCE8020630.1"/>
    </source>
</evidence>
<evidence type="ECO:0000313" key="11">
    <source>
        <dbReference type="Proteomes" id="UP001320122"/>
    </source>
</evidence>
<dbReference type="Gene3D" id="1.10.3720.10">
    <property type="entry name" value="MetI-like"/>
    <property type="match status" value="1"/>
</dbReference>
<dbReference type="EMBL" id="JABFTT010000007">
    <property type="protein sequence ID" value="MCE8020630.1"/>
    <property type="molecule type" value="Genomic_DNA"/>
</dbReference>
<reference evidence="10 11" key="1">
    <citation type="journal article" date="2021" name="Front. Microbiol.">
        <title>Aerobic Denitrification and Heterotrophic Sulfur Oxidation in the Genus Halomonas Revealed by Six Novel Species Characterizations and Genome-Based Analysis.</title>
        <authorList>
            <person name="Wang L."/>
            <person name="Shao Z."/>
        </authorList>
    </citation>
    <scope>NUCLEOTIDE SEQUENCE [LARGE SCALE GENOMIC DNA]</scope>
    <source>
        <strain evidence="10 11">MCCC 1A11036</strain>
    </source>
</reference>
<keyword evidence="11" id="KW-1185">Reference proteome</keyword>
<evidence type="ECO:0000256" key="1">
    <source>
        <dbReference type="ARBA" id="ARBA00004651"/>
    </source>
</evidence>
<keyword evidence="4" id="KW-1003">Cell membrane</keyword>
<evidence type="ECO:0000256" key="4">
    <source>
        <dbReference type="ARBA" id="ARBA00022475"/>
    </source>
</evidence>
<comment type="caution">
    <text evidence="10">The sequence shown here is derived from an EMBL/GenBank/DDBJ whole genome shotgun (WGS) entry which is preliminary data.</text>
</comment>
<keyword evidence="7 8" id="KW-0472">Membrane</keyword>
<evidence type="ECO:0000256" key="7">
    <source>
        <dbReference type="ARBA" id="ARBA00023136"/>
    </source>
</evidence>
<dbReference type="CDD" id="cd06261">
    <property type="entry name" value="TM_PBP2"/>
    <property type="match status" value="1"/>
</dbReference>
<comment type="subcellular location">
    <subcellularLocation>
        <location evidence="1">Cell membrane</location>
        <topology evidence="1">Multi-pass membrane protein</topology>
    </subcellularLocation>
</comment>
<feature type="transmembrane region" description="Helical" evidence="8">
    <location>
        <begin position="65"/>
        <end position="91"/>
    </location>
</feature>
<evidence type="ECO:0000259" key="9">
    <source>
        <dbReference type="PROSITE" id="PS50928"/>
    </source>
</evidence>
<organism evidence="10 11">
    <name type="scientific">Billgrantia zhangzhouensis</name>
    <dbReference type="NCBI Taxonomy" id="2733481"/>
    <lineage>
        <taxon>Bacteria</taxon>
        <taxon>Pseudomonadati</taxon>
        <taxon>Pseudomonadota</taxon>
        <taxon>Gammaproteobacteria</taxon>
        <taxon>Oceanospirillales</taxon>
        <taxon>Halomonadaceae</taxon>
        <taxon>Billgrantia</taxon>
    </lineage>
</organism>
<name>A0ABS9AFX3_9GAMM</name>